<keyword evidence="3" id="KW-1185">Reference proteome</keyword>
<gene>
    <name evidence="2" type="ORF">HER31_18455</name>
</gene>
<evidence type="ECO:0000313" key="2">
    <source>
        <dbReference type="EMBL" id="QIZ78705.1"/>
    </source>
</evidence>
<evidence type="ECO:0000313" key="3">
    <source>
        <dbReference type="Proteomes" id="UP000501602"/>
    </source>
</evidence>
<dbReference type="RefSeq" id="WP_168662925.1">
    <property type="nucleotide sequence ID" value="NZ_CP051180.1"/>
</dbReference>
<dbReference type="KEGG" id="fes:HER31_18455"/>
<dbReference type="Proteomes" id="UP000501602">
    <property type="component" value="Chromosome"/>
</dbReference>
<accession>A0A6H1UHW7</accession>
<sequence>MKCYASLIAALLISGCSNTMTPAEEFHSNALHSQVMLACEDKKEDEACSFGMDQNNQTEGVCISYRRTQMVCHANNIGTLSEAPALQQACSEKTLGDSCEIAKSTGNKAPGTCLVNRDGNLMCADDKHR</sequence>
<evidence type="ECO:0008006" key="4">
    <source>
        <dbReference type="Google" id="ProtNLM"/>
    </source>
</evidence>
<evidence type="ECO:0000256" key="1">
    <source>
        <dbReference type="SAM" id="SignalP"/>
    </source>
</evidence>
<dbReference type="EMBL" id="CP051180">
    <property type="protein sequence ID" value="QIZ78705.1"/>
    <property type="molecule type" value="Genomic_DNA"/>
</dbReference>
<name>A0A6H1UHW7_9GAMM</name>
<organism evidence="2 3">
    <name type="scientific">Ferrimonas lipolytica</name>
    <dbReference type="NCBI Taxonomy" id="2724191"/>
    <lineage>
        <taxon>Bacteria</taxon>
        <taxon>Pseudomonadati</taxon>
        <taxon>Pseudomonadota</taxon>
        <taxon>Gammaproteobacteria</taxon>
        <taxon>Alteromonadales</taxon>
        <taxon>Ferrimonadaceae</taxon>
        <taxon>Ferrimonas</taxon>
    </lineage>
</organism>
<feature type="signal peptide" evidence="1">
    <location>
        <begin position="1"/>
        <end position="22"/>
    </location>
</feature>
<protein>
    <recommendedName>
        <fullName evidence="4">Lipoprotein</fullName>
    </recommendedName>
</protein>
<reference evidence="2 3" key="1">
    <citation type="submission" date="2020-04" db="EMBL/GenBank/DDBJ databases">
        <title>Ferrimonas sp. S7 isolated from sea water.</title>
        <authorList>
            <person name="Bae S.S."/>
            <person name="Baek K."/>
        </authorList>
    </citation>
    <scope>NUCLEOTIDE SEQUENCE [LARGE SCALE GENOMIC DNA]</scope>
    <source>
        <strain evidence="2 3">S7</strain>
    </source>
</reference>
<feature type="chain" id="PRO_5026325573" description="Lipoprotein" evidence="1">
    <location>
        <begin position="23"/>
        <end position="129"/>
    </location>
</feature>
<proteinExistence type="predicted"/>
<keyword evidence="1" id="KW-0732">Signal</keyword>
<dbReference type="PROSITE" id="PS51257">
    <property type="entry name" value="PROKAR_LIPOPROTEIN"/>
    <property type="match status" value="1"/>
</dbReference>
<dbReference type="AlphaFoldDB" id="A0A6H1UHW7"/>